<evidence type="ECO:0000313" key="3">
    <source>
        <dbReference type="Proteomes" id="UP001219349"/>
    </source>
</evidence>
<reference evidence="2 3" key="1">
    <citation type="submission" date="2021-01" db="EMBL/GenBank/DDBJ databases">
        <title>Biogeographic distribution of Paracoccus.</title>
        <authorList>
            <person name="Hollensteiner J."/>
            <person name="Leineberger J."/>
            <person name="Brinkhoff T."/>
            <person name="Daniel R."/>
        </authorList>
    </citation>
    <scope>NUCLEOTIDE SEQUENCE [LARGE SCALE GENOMIC DNA]</scope>
    <source>
        <strain evidence="2 3">KCTC 22803</strain>
    </source>
</reference>
<dbReference type="Proteomes" id="UP001219349">
    <property type="component" value="Chromosome"/>
</dbReference>
<name>A0ABY7SNQ6_9RHOB</name>
<accession>A0ABY7SNQ6</accession>
<protein>
    <submittedName>
        <fullName evidence="2">Uncharacterized protein</fullName>
    </submittedName>
</protein>
<sequence length="119" mass="13088">MLGVIVWSNENREKAVIWCEDQASLAYLQGRDNLLDRESWPVTGDLVELESEIINNLRHARHVSLVSEGGCMQLPAMLKSSVMAAAQEPHLRLVAVGNPENSDGDKKQTAPKLKIGAAR</sequence>
<dbReference type="RefSeq" id="WP_271886005.1">
    <property type="nucleotide sequence ID" value="NZ_CP067136.1"/>
</dbReference>
<feature type="region of interest" description="Disordered" evidence="1">
    <location>
        <begin position="96"/>
        <end position="119"/>
    </location>
</feature>
<proteinExistence type="predicted"/>
<evidence type="ECO:0000256" key="1">
    <source>
        <dbReference type="SAM" id="MobiDB-lite"/>
    </source>
</evidence>
<keyword evidence="3" id="KW-1185">Reference proteome</keyword>
<gene>
    <name evidence="2" type="ORF">JHX87_07445</name>
</gene>
<organism evidence="2 3">
    <name type="scientific">Paracoccus fistulariae</name>
    <dbReference type="NCBI Taxonomy" id="658446"/>
    <lineage>
        <taxon>Bacteria</taxon>
        <taxon>Pseudomonadati</taxon>
        <taxon>Pseudomonadota</taxon>
        <taxon>Alphaproteobacteria</taxon>
        <taxon>Rhodobacterales</taxon>
        <taxon>Paracoccaceae</taxon>
        <taxon>Paracoccus</taxon>
    </lineage>
</organism>
<evidence type="ECO:0000313" key="2">
    <source>
        <dbReference type="EMBL" id="WCR08624.1"/>
    </source>
</evidence>
<dbReference type="EMBL" id="CP067136">
    <property type="protein sequence ID" value="WCR08624.1"/>
    <property type="molecule type" value="Genomic_DNA"/>
</dbReference>